<reference evidence="2 5" key="1">
    <citation type="journal article" date="2011" name="Nature">
        <title>The Medicago genome provides insight into the evolution of rhizobial symbioses.</title>
        <authorList>
            <person name="Young N.D."/>
            <person name="Debelle F."/>
            <person name="Oldroyd G.E."/>
            <person name="Geurts R."/>
            <person name="Cannon S.B."/>
            <person name="Udvardi M.K."/>
            <person name="Benedito V.A."/>
            <person name="Mayer K.F."/>
            <person name="Gouzy J."/>
            <person name="Schoof H."/>
            <person name="Van de Peer Y."/>
            <person name="Proost S."/>
            <person name="Cook D.R."/>
            <person name="Meyers B.C."/>
            <person name="Spannagl M."/>
            <person name="Cheung F."/>
            <person name="De Mita S."/>
            <person name="Krishnakumar V."/>
            <person name="Gundlach H."/>
            <person name="Zhou S."/>
            <person name="Mudge J."/>
            <person name="Bharti A.K."/>
            <person name="Murray J.D."/>
            <person name="Naoumkina M.A."/>
            <person name="Rosen B."/>
            <person name="Silverstein K.A."/>
            <person name="Tang H."/>
            <person name="Rombauts S."/>
            <person name="Zhao P.X."/>
            <person name="Zhou P."/>
            <person name="Barbe V."/>
            <person name="Bardou P."/>
            <person name="Bechner M."/>
            <person name="Bellec A."/>
            <person name="Berger A."/>
            <person name="Berges H."/>
            <person name="Bidwell S."/>
            <person name="Bisseling T."/>
            <person name="Choisne N."/>
            <person name="Couloux A."/>
            <person name="Denny R."/>
            <person name="Deshpande S."/>
            <person name="Dai X."/>
            <person name="Doyle J.J."/>
            <person name="Dudez A.M."/>
            <person name="Farmer A.D."/>
            <person name="Fouteau S."/>
            <person name="Franken C."/>
            <person name="Gibelin C."/>
            <person name="Gish J."/>
            <person name="Goldstein S."/>
            <person name="Gonzalez A.J."/>
            <person name="Green P.J."/>
            <person name="Hallab A."/>
            <person name="Hartog M."/>
            <person name="Hua A."/>
            <person name="Humphray S.J."/>
            <person name="Jeong D.H."/>
            <person name="Jing Y."/>
            <person name="Jocker A."/>
            <person name="Kenton S.M."/>
            <person name="Kim D.J."/>
            <person name="Klee K."/>
            <person name="Lai H."/>
            <person name="Lang C."/>
            <person name="Lin S."/>
            <person name="Macmil S.L."/>
            <person name="Magdelenat G."/>
            <person name="Matthews L."/>
            <person name="McCorrison J."/>
            <person name="Monaghan E.L."/>
            <person name="Mun J.H."/>
            <person name="Najar F.Z."/>
            <person name="Nicholson C."/>
            <person name="Noirot C."/>
            <person name="O'Bleness M."/>
            <person name="Paule C.R."/>
            <person name="Poulain J."/>
            <person name="Prion F."/>
            <person name="Qin B."/>
            <person name="Qu C."/>
            <person name="Retzel E.F."/>
            <person name="Riddle C."/>
            <person name="Sallet E."/>
            <person name="Samain S."/>
            <person name="Samson N."/>
            <person name="Sanders I."/>
            <person name="Saurat O."/>
            <person name="Scarpelli C."/>
            <person name="Schiex T."/>
            <person name="Segurens B."/>
            <person name="Severin A.J."/>
            <person name="Sherrier D.J."/>
            <person name="Shi R."/>
            <person name="Sims S."/>
            <person name="Singer S.R."/>
            <person name="Sinharoy S."/>
            <person name="Sterck L."/>
            <person name="Viollet A."/>
            <person name="Wang B.B."/>
            <person name="Wang K."/>
            <person name="Wang M."/>
            <person name="Wang X."/>
            <person name="Warfsmann J."/>
            <person name="Weissenbach J."/>
            <person name="White D.D."/>
            <person name="White J.D."/>
            <person name="Wiley G.B."/>
            <person name="Wincker P."/>
            <person name="Xing Y."/>
            <person name="Yang L."/>
            <person name="Yao Z."/>
            <person name="Ying F."/>
            <person name="Zhai J."/>
            <person name="Zhou L."/>
            <person name="Zuber A."/>
            <person name="Denarie J."/>
            <person name="Dixon R.A."/>
            <person name="May G.D."/>
            <person name="Schwartz D.C."/>
            <person name="Rogers J."/>
            <person name="Quetier F."/>
            <person name="Town C.D."/>
            <person name="Roe B.A."/>
        </authorList>
    </citation>
    <scope>NUCLEOTIDE SEQUENCE [LARGE SCALE GENOMIC DNA]</scope>
    <source>
        <strain evidence="2">A17</strain>
        <strain evidence="4 5">cv. Jemalong A17</strain>
    </source>
</reference>
<dbReference type="EMBL" id="PSQE01000007">
    <property type="protein sequence ID" value="RHN47456.1"/>
    <property type="molecule type" value="Genomic_DNA"/>
</dbReference>
<dbReference type="Pfam" id="PF26130">
    <property type="entry name" value="PB1-like"/>
    <property type="match status" value="1"/>
</dbReference>
<sequence length="348" mass="39178">MVRFDGDTLRGCPEIEVEDSHGGGFTAVFFTKGFFVRNPKLQYFGGEVRVFKGLDPERWSLFRALGHAKELDKRVESNGDEGVKLWWKPSNIPLDECLKKLSLDVHALELAKFAVENLEEVDIYVDYNTTTDSGNDEYPKCLEGVELYGVGASKLNDKGKGIAHEVEEAPEYESSDSEFVLNNVHFNDSEKDQMFGEEDGFEGDELIEGFGGVEHNERETVDKDCQDEVNAIIAFSTVDEHENAIENAYMTNGLDTTQPMSSTQIVDNIDNIDKKGNISKIRGKTVKAVGNSMWNKAEAMLNGLKTPPLEDLDKILRETVTCLVKWNKKVSKFNKEKRDNDEDSRPNE</sequence>
<keyword evidence="5" id="KW-1185">Reference proteome</keyword>
<evidence type="ECO:0000313" key="3">
    <source>
        <dbReference type="EMBL" id="RHN47456.1"/>
    </source>
</evidence>
<dbReference type="Proteomes" id="UP000265566">
    <property type="component" value="Chromosome 7"/>
</dbReference>
<dbReference type="InterPro" id="IPR058594">
    <property type="entry name" value="PB1-like_dom_pln"/>
</dbReference>
<name>G7KZG5_MEDTR</name>
<dbReference type="Gramene" id="rna42062">
    <property type="protein sequence ID" value="RHN47456.1"/>
    <property type="gene ID" value="gene42062"/>
</dbReference>
<dbReference type="AlphaFoldDB" id="G7KZG5"/>
<reference evidence="2 5" key="2">
    <citation type="journal article" date="2014" name="BMC Genomics">
        <title>An improved genome release (version Mt4.0) for the model legume Medicago truncatula.</title>
        <authorList>
            <person name="Tang H."/>
            <person name="Krishnakumar V."/>
            <person name="Bidwell S."/>
            <person name="Rosen B."/>
            <person name="Chan A."/>
            <person name="Zhou S."/>
            <person name="Gentzbittel L."/>
            <person name="Childs K.L."/>
            <person name="Yandell M."/>
            <person name="Gundlach H."/>
            <person name="Mayer K.F."/>
            <person name="Schwartz D.C."/>
            <person name="Town C.D."/>
        </authorList>
    </citation>
    <scope>GENOME REANNOTATION</scope>
    <source>
        <strain evidence="4 5">cv. Jemalong A17</strain>
    </source>
</reference>
<reference evidence="4" key="3">
    <citation type="submission" date="2015-04" db="UniProtKB">
        <authorList>
            <consortium name="EnsemblPlants"/>
        </authorList>
    </citation>
    <scope>IDENTIFICATION</scope>
    <source>
        <strain evidence="4">cv. Jemalong A17</strain>
    </source>
</reference>
<dbReference type="Proteomes" id="UP000002051">
    <property type="component" value="Unassembled WGS sequence"/>
</dbReference>
<dbReference type="EMBL" id="CM001223">
    <property type="protein sequence ID" value="AES80842.1"/>
    <property type="molecule type" value="Genomic_DNA"/>
</dbReference>
<dbReference type="EnsemblPlants" id="AES80842">
    <property type="protein sequence ID" value="AES80842"/>
    <property type="gene ID" value="MTR_7g085520"/>
</dbReference>
<evidence type="ECO:0000259" key="1">
    <source>
        <dbReference type="Pfam" id="PF26130"/>
    </source>
</evidence>
<feature type="domain" description="PB1-like" evidence="1">
    <location>
        <begin position="25"/>
        <end position="126"/>
    </location>
</feature>
<dbReference type="PaxDb" id="3880-AES80842"/>
<organism evidence="2 5">
    <name type="scientific">Medicago truncatula</name>
    <name type="common">Barrel medic</name>
    <name type="synonym">Medicago tribuloides</name>
    <dbReference type="NCBI Taxonomy" id="3880"/>
    <lineage>
        <taxon>Eukaryota</taxon>
        <taxon>Viridiplantae</taxon>
        <taxon>Streptophyta</taxon>
        <taxon>Embryophyta</taxon>
        <taxon>Tracheophyta</taxon>
        <taxon>Spermatophyta</taxon>
        <taxon>Magnoliopsida</taxon>
        <taxon>eudicotyledons</taxon>
        <taxon>Gunneridae</taxon>
        <taxon>Pentapetalae</taxon>
        <taxon>rosids</taxon>
        <taxon>fabids</taxon>
        <taxon>Fabales</taxon>
        <taxon>Fabaceae</taxon>
        <taxon>Papilionoideae</taxon>
        <taxon>50 kb inversion clade</taxon>
        <taxon>NPAAA clade</taxon>
        <taxon>Hologalegina</taxon>
        <taxon>IRL clade</taxon>
        <taxon>Trifolieae</taxon>
        <taxon>Medicago</taxon>
    </lineage>
</organism>
<gene>
    <name evidence="2" type="ordered locus">MTR_7g085520</name>
    <name evidence="3" type="ORF">MtrunA17_Chr7g0253201</name>
</gene>
<evidence type="ECO:0000313" key="5">
    <source>
        <dbReference type="Proteomes" id="UP000002051"/>
    </source>
</evidence>
<evidence type="ECO:0000313" key="2">
    <source>
        <dbReference type="EMBL" id="AES80842.1"/>
    </source>
</evidence>
<evidence type="ECO:0000313" key="4">
    <source>
        <dbReference type="EnsemblPlants" id="AES80842"/>
    </source>
</evidence>
<reference evidence="3" key="4">
    <citation type="journal article" date="2018" name="Nat. Plants">
        <title>Whole-genome landscape of Medicago truncatula symbiotic genes.</title>
        <authorList>
            <person name="Pecrix Y."/>
            <person name="Gamas P."/>
            <person name="Carrere S."/>
        </authorList>
    </citation>
    <scope>NUCLEOTIDE SEQUENCE</scope>
    <source>
        <tissue evidence="3">Leaves</tissue>
    </source>
</reference>
<proteinExistence type="predicted"/>
<protein>
    <recommendedName>
        <fullName evidence="1">PB1-like domain-containing protein</fullName>
    </recommendedName>
</protein>
<accession>G7KZG5</accession>
<dbReference type="HOGENOM" id="CLU_797811_0_0_1"/>